<dbReference type="Pfam" id="PF08982">
    <property type="entry name" value="AtaL"/>
    <property type="match status" value="1"/>
</dbReference>
<dbReference type="RefSeq" id="XP_022284512.1">
    <property type="nucleotide sequence ID" value="XM_022428891.1"/>
</dbReference>
<dbReference type="KEGG" id="pchm:VFPPC_13741"/>
<dbReference type="GeneID" id="28855507"/>
<dbReference type="EMBL" id="LSBJ02000003">
    <property type="protein sequence ID" value="OAQ68851.2"/>
    <property type="molecule type" value="Genomic_DNA"/>
</dbReference>
<dbReference type="InterPro" id="IPR015075">
    <property type="entry name" value="AtaL"/>
</dbReference>
<gene>
    <name evidence="1" type="ORF">VFPPC_13741</name>
</gene>
<dbReference type="Gene3D" id="3.30.530.20">
    <property type="match status" value="1"/>
</dbReference>
<dbReference type="STRING" id="1380566.A0A179FUR9"/>
<dbReference type="InterPro" id="IPR023393">
    <property type="entry name" value="START-like_dom_sf"/>
</dbReference>
<reference evidence="1 2" key="1">
    <citation type="journal article" date="2016" name="PLoS Pathog.">
        <title>Biosynthesis of antibiotic leucinostatins in bio-control fungus Purpureocillium lilacinum and their inhibition on phytophthora revealed by genome mining.</title>
        <authorList>
            <person name="Wang G."/>
            <person name="Liu Z."/>
            <person name="Lin R."/>
            <person name="Li E."/>
            <person name="Mao Z."/>
            <person name="Ling J."/>
            <person name="Yang Y."/>
            <person name="Yin W.B."/>
            <person name="Xie B."/>
        </authorList>
    </citation>
    <scope>NUCLEOTIDE SEQUENCE [LARGE SCALE GENOMIC DNA]</scope>
    <source>
        <strain evidence="1">170</strain>
    </source>
</reference>
<keyword evidence="2" id="KW-1185">Reference proteome</keyword>
<dbReference type="AlphaFoldDB" id="A0A179FUR9"/>
<evidence type="ECO:0000313" key="2">
    <source>
        <dbReference type="Proteomes" id="UP000078397"/>
    </source>
</evidence>
<sequence length="154" mass="17063">MPTINVAATVPINPPNTTPLTHGQVWAGLRRKIRTPRDFVPVIKNCDIISDENGLVSRRVVFEGGKTVMETCREYAPNRIHFTVDDGSEVQNVISLGQDGNLYLTYSFSWKLEGVVDGGETFQEEEAKNQNMAIAAVTKSIEAIREMVADGRIQ</sequence>
<dbReference type="CDD" id="cd08863">
    <property type="entry name" value="SRPBCC_DUF1857"/>
    <property type="match status" value="1"/>
</dbReference>
<evidence type="ECO:0008006" key="3">
    <source>
        <dbReference type="Google" id="ProtNLM"/>
    </source>
</evidence>
<accession>A0A179FUR9</accession>
<organism evidence="1 2">
    <name type="scientific">Pochonia chlamydosporia 170</name>
    <dbReference type="NCBI Taxonomy" id="1380566"/>
    <lineage>
        <taxon>Eukaryota</taxon>
        <taxon>Fungi</taxon>
        <taxon>Dikarya</taxon>
        <taxon>Ascomycota</taxon>
        <taxon>Pezizomycotina</taxon>
        <taxon>Sordariomycetes</taxon>
        <taxon>Hypocreomycetidae</taxon>
        <taxon>Hypocreales</taxon>
        <taxon>Clavicipitaceae</taxon>
        <taxon>Pochonia</taxon>
    </lineage>
</organism>
<proteinExistence type="predicted"/>
<protein>
    <recommendedName>
        <fullName evidence="3">DUF1857-domain-containing protein</fullName>
    </recommendedName>
</protein>
<name>A0A179FUR9_METCM</name>
<dbReference type="SUPFAM" id="SSF55961">
    <property type="entry name" value="Bet v1-like"/>
    <property type="match status" value="1"/>
</dbReference>
<comment type="caution">
    <text evidence="1">The sequence shown here is derived from an EMBL/GenBank/DDBJ whole genome shotgun (WGS) entry which is preliminary data.</text>
</comment>
<dbReference type="Proteomes" id="UP000078397">
    <property type="component" value="Unassembled WGS sequence"/>
</dbReference>
<dbReference type="OrthoDB" id="2320332at2759"/>
<evidence type="ECO:0000313" key="1">
    <source>
        <dbReference type="EMBL" id="OAQ68851.2"/>
    </source>
</evidence>